<feature type="region of interest" description="Disordered" evidence="1">
    <location>
        <begin position="300"/>
        <end position="321"/>
    </location>
</feature>
<evidence type="ECO:0000256" key="1">
    <source>
        <dbReference type="SAM" id="MobiDB-lite"/>
    </source>
</evidence>
<gene>
    <name evidence="2" type="ORF">AK812_SmicGene19722</name>
</gene>
<dbReference type="Proteomes" id="UP000186817">
    <property type="component" value="Unassembled WGS sequence"/>
</dbReference>
<dbReference type="EMBL" id="LSRX01000417">
    <property type="protein sequence ID" value="OLP97876.1"/>
    <property type="molecule type" value="Genomic_DNA"/>
</dbReference>
<accession>A0A1Q9DRT5</accession>
<name>A0A1Q9DRT5_SYMMI</name>
<reference evidence="2 3" key="1">
    <citation type="submission" date="2016-02" db="EMBL/GenBank/DDBJ databases">
        <title>Genome analysis of coral dinoflagellate symbionts highlights evolutionary adaptations to a symbiotic lifestyle.</title>
        <authorList>
            <person name="Aranda M."/>
            <person name="Li Y."/>
            <person name="Liew Y.J."/>
            <person name="Baumgarten S."/>
            <person name="Simakov O."/>
            <person name="Wilson M."/>
            <person name="Piel J."/>
            <person name="Ashoor H."/>
            <person name="Bougouffa S."/>
            <person name="Bajic V.B."/>
            <person name="Ryu T."/>
            <person name="Ravasi T."/>
            <person name="Bayer T."/>
            <person name="Micklem G."/>
            <person name="Kim H."/>
            <person name="Bhak J."/>
            <person name="Lajeunesse T.C."/>
            <person name="Voolstra C.R."/>
        </authorList>
    </citation>
    <scope>NUCLEOTIDE SEQUENCE [LARGE SCALE GENOMIC DNA]</scope>
    <source>
        <strain evidence="2 3">CCMP2467</strain>
    </source>
</reference>
<comment type="caution">
    <text evidence="2">The sequence shown here is derived from an EMBL/GenBank/DDBJ whole genome shotgun (WGS) entry which is preliminary data.</text>
</comment>
<evidence type="ECO:0000313" key="3">
    <source>
        <dbReference type="Proteomes" id="UP000186817"/>
    </source>
</evidence>
<keyword evidence="3" id="KW-1185">Reference proteome</keyword>
<organism evidence="2 3">
    <name type="scientific">Symbiodinium microadriaticum</name>
    <name type="common">Dinoflagellate</name>
    <name type="synonym">Zooxanthella microadriatica</name>
    <dbReference type="NCBI Taxonomy" id="2951"/>
    <lineage>
        <taxon>Eukaryota</taxon>
        <taxon>Sar</taxon>
        <taxon>Alveolata</taxon>
        <taxon>Dinophyceae</taxon>
        <taxon>Suessiales</taxon>
        <taxon>Symbiodiniaceae</taxon>
        <taxon>Symbiodinium</taxon>
    </lineage>
</organism>
<dbReference type="AlphaFoldDB" id="A0A1Q9DRT5"/>
<proteinExistence type="predicted"/>
<dbReference type="OrthoDB" id="10408248at2759"/>
<evidence type="ECO:0008006" key="4">
    <source>
        <dbReference type="Google" id="ProtNLM"/>
    </source>
</evidence>
<feature type="compositionally biased region" description="Low complexity" evidence="1">
    <location>
        <begin position="301"/>
        <end position="313"/>
    </location>
</feature>
<dbReference type="SUPFAM" id="SSF50985">
    <property type="entry name" value="RCC1/BLIP-II"/>
    <property type="match status" value="1"/>
</dbReference>
<evidence type="ECO:0000313" key="2">
    <source>
        <dbReference type="EMBL" id="OLP97876.1"/>
    </source>
</evidence>
<dbReference type="Gene3D" id="2.130.10.30">
    <property type="entry name" value="Regulator of chromosome condensation 1/beta-lactamase-inhibitor protein II"/>
    <property type="match status" value="1"/>
</dbReference>
<protein>
    <recommendedName>
        <fullName evidence="4">Ubiquitin-like domain-containing protein</fullName>
    </recommendedName>
</protein>
<dbReference type="InterPro" id="IPR009091">
    <property type="entry name" value="RCC1/BLIP-II"/>
</dbReference>
<sequence length="368" mass="37617">MSITVEVGLLSGKTVSVEADLNEEVGTMKRRAQIALGVGRGRLVGASGSVLDASSTIKRARLQSDDCLTLHVNRVTVHASSCAFAAILGDGSVVTWGSAVGGDSSAVQDQLKNVQQIQASDTAFAAVLGDGSVVTWGSAFDGGDSSAVQDQLKNVQQIQTSGMAFAAILGDGSVVTWGYSAHGGDSSGVQEQLKNVQQIQASGGAFAAILGDGAVVTWGDAAYGGDSSAVQGHECDPVDTWLYMFRGRLASTLAPMVDSLDPQRTAMLGHLLTVVLGLIYIVPLELVGLRAGGAGMPSPLTPAGTAAPGTPAPKKTPRRQRCGTGAACAAPLAAKVQRNDCEKWEPAARNDAAASGEGWSLAFHAEEA</sequence>